<dbReference type="PANTHER" id="PTHR46613:SF1">
    <property type="entry name" value="RADIAL SPOKE HEAD 10 HOMOLOG B-RELATED"/>
    <property type="match status" value="1"/>
</dbReference>
<dbReference type="Proteomes" id="UP001634394">
    <property type="component" value="Unassembled WGS sequence"/>
</dbReference>
<feature type="compositionally biased region" description="Polar residues" evidence="9">
    <location>
        <begin position="712"/>
        <end position="721"/>
    </location>
</feature>
<dbReference type="SMART" id="SM00698">
    <property type="entry name" value="MORN"/>
    <property type="match status" value="10"/>
</dbReference>
<name>A0ABD3W8R8_SINWO</name>
<keyword evidence="11" id="KW-1185">Reference proteome</keyword>
<feature type="region of interest" description="Disordered" evidence="9">
    <location>
        <begin position="1"/>
        <end position="43"/>
    </location>
</feature>
<reference evidence="10 11" key="1">
    <citation type="submission" date="2024-11" db="EMBL/GenBank/DDBJ databases">
        <title>Chromosome-level genome assembly of the freshwater bivalve Anodonta woodiana.</title>
        <authorList>
            <person name="Chen X."/>
        </authorList>
    </citation>
    <scope>NUCLEOTIDE SEQUENCE [LARGE SCALE GENOMIC DNA]</scope>
    <source>
        <strain evidence="10">MN2024</strain>
        <tissue evidence="10">Gills</tissue>
    </source>
</reference>
<dbReference type="GO" id="GO:0005930">
    <property type="term" value="C:axoneme"/>
    <property type="evidence" value="ECO:0007669"/>
    <property type="project" value="UniProtKB-SubCell"/>
</dbReference>
<evidence type="ECO:0000313" key="10">
    <source>
        <dbReference type="EMBL" id="KAL3870016.1"/>
    </source>
</evidence>
<evidence type="ECO:0000256" key="6">
    <source>
        <dbReference type="ARBA" id="ARBA00023069"/>
    </source>
</evidence>
<feature type="compositionally biased region" description="Acidic residues" evidence="9">
    <location>
        <begin position="795"/>
        <end position="805"/>
    </location>
</feature>
<feature type="region of interest" description="Disordered" evidence="9">
    <location>
        <begin position="854"/>
        <end position="886"/>
    </location>
</feature>
<feature type="compositionally biased region" description="Basic and acidic residues" evidence="9">
    <location>
        <begin position="1"/>
        <end position="10"/>
    </location>
</feature>
<sequence>MATKNEGKPKKGEKRSAKKHDETPSNADVPEEIQVNTTNQEETIQLVPKESVPDVPEPVYDEPVLSEIIIESYEGEKVKGLYEGEGIAHFTSSNVYKGQFSDGLMHGKGEYIWMDGIKYEGDFYRNQITGKGIYYWPDGSYYEGDVVNGKRHGVGTFCFKDNKMSYAGDWFQGKRHGKGRLDYDSEGKSFYDGDWVNNIRHGMGTRQYPSGNLYQGMWFNNVRHGEGTMKWLDRDQIYSGQWENGIQHGMGQHIWLLHRVHGSQFPLRNMYDGEFVSGLRHGFGVFHYANGAKYEGGWRNNMKHGKGTFFFKNGRLYQGLFEKDHIVEYPDFTIDGMRTPDLSQIRTRSPMPLDNVSVHSNESRNTTSPSFQLAIDHLLNEFTESDREEEVSQVQFVITRYISSLRRIYNYYSSLGYEDSPDNTYIMNKMQFWRFVKDCRLHHREITLMEMDRLLVSGKNKSRHELHNPYDRILLREFINNLIIISYHLFHEEHEGTSTILTWCLSKLINDNILRYACNVHGHFFHETRRAVNALVHLDQSYEIYQSLCTARKYPPKEQALKMRQFLFMIKDLKLINNDLTARHVIEILAEDDPNVTDGEGCYNLELEMTFLEFFEALIGCAEVFVTEAVVKDPTTPRPSTTMTRAEESMLSMGGSPSRITSQAGLDEQSVPQGSPRDGSPETGSPGRAASSAGGTTKTGGNGSSKVHENHPSMSNLTAVNSEGGHGEASGQYESSKDVQQTTDHHKSGSFISNHTNASEDHVQLIQSSVSIGGHTYLGNVDGEEEGGEGRTSGDEDEEPEEELDESNRQFNFWTHQIHIFFVRKFFPAAERMNTLKQAVERKKLEEAKMRAMEETESFEVNTSEHTISQDQLSQHLAPAEERAQA</sequence>
<evidence type="ECO:0000313" key="11">
    <source>
        <dbReference type="Proteomes" id="UP001634394"/>
    </source>
</evidence>
<evidence type="ECO:0000256" key="1">
    <source>
        <dbReference type="ARBA" id="ARBA00004230"/>
    </source>
</evidence>
<dbReference type="Pfam" id="PF02493">
    <property type="entry name" value="MORN"/>
    <property type="match status" value="10"/>
</dbReference>
<organism evidence="10 11">
    <name type="scientific">Sinanodonta woodiana</name>
    <name type="common">Chinese pond mussel</name>
    <name type="synonym">Anodonta woodiana</name>
    <dbReference type="NCBI Taxonomy" id="1069815"/>
    <lineage>
        <taxon>Eukaryota</taxon>
        <taxon>Metazoa</taxon>
        <taxon>Spiralia</taxon>
        <taxon>Lophotrochozoa</taxon>
        <taxon>Mollusca</taxon>
        <taxon>Bivalvia</taxon>
        <taxon>Autobranchia</taxon>
        <taxon>Heteroconchia</taxon>
        <taxon>Palaeoheterodonta</taxon>
        <taxon>Unionida</taxon>
        <taxon>Unionoidea</taxon>
        <taxon>Unionidae</taxon>
        <taxon>Unioninae</taxon>
        <taxon>Sinanodonta</taxon>
    </lineage>
</organism>
<protein>
    <submittedName>
        <fullName evidence="10">Uncharacterized protein</fullName>
    </submittedName>
</protein>
<evidence type="ECO:0000256" key="5">
    <source>
        <dbReference type="ARBA" id="ARBA00022846"/>
    </source>
</evidence>
<dbReference type="GO" id="GO:0031514">
    <property type="term" value="C:motile cilium"/>
    <property type="evidence" value="ECO:0007669"/>
    <property type="project" value="UniProtKB-SubCell"/>
</dbReference>
<evidence type="ECO:0000256" key="8">
    <source>
        <dbReference type="ARBA" id="ARBA00023273"/>
    </source>
</evidence>
<feature type="compositionally biased region" description="Polar residues" evidence="9">
    <location>
        <begin position="859"/>
        <end position="875"/>
    </location>
</feature>
<gene>
    <name evidence="10" type="ORF">ACJMK2_042633</name>
</gene>
<evidence type="ECO:0000256" key="3">
    <source>
        <dbReference type="ARBA" id="ARBA00022490"/>
    </source>
</evidence>
<keyword evidence="3" id="KW-0963">Cytoplasm</keyword>
<evidence type="ECO:0000256" key="4">
    <source>
        <dbReference type="ARBA" id="ARBA00022737"/>
    </source>
</evidence>
<comment type="subcellular location">
    <subcellularLocation>
        <location evidence="1">Cell projection</location>
        <location evidence="1">Cilium</location>
        <location evidence="1">Flagellum</location>
    </subcellularLocation>
    <subcellularLocation>
        <location evidence="2">Cytoplasm</location>
        <location evidence="2">Cytoskeleton</location>
        <location evidence="2">Cilium axoneme</location>
    </subcellularLocation>
</comment>
<evidence type="ECO:0000256" key="9">
    <source>
        <dbReference type="SAM" id="MobiDB-lite"/>
    </source>
</evidence>
<dbReference type="Gene3D" id="2.20.110.10">
    <property type="entry name" value="Histone H3 K4-specific methyltransferase SET7/9 N-terminal domain"/>
    <property type="match status" value="4"/>
</dbReference>
<dbReference type="InterPro" id="IPR003409">
    <property type="entry name" value="MORN"/>
</dbReference>
<evidence type="ECO:0000256" key="7">
    <source>
        <dbReference type="ARBA" id="ARBA00023212"/>
    </source>
</evidence>
<keyword evidence="5" id="KW-0282">Flagellum</keyword>
<keyword evidence="8" id="KW-0966">Cell projection</keyword>
<proteinExistence type="predicted"/>
<dbReference type="AlphaFoldDB" id="A0ABD3W8R8"/>
<keyword evidence="4" id="KW-0677">Repeat</keyword>
<dbReference type="SUPFAM" id="SSF82185">
    <property type="entry name" value="Histone H3 K4-specific methyltransferase SET7/9 N-terminal domain"/>
    <property type="match status" value="3"/>
</dbReference>
<accession>A0ABD3W8R8</accession>
<feature type="compositionally biased region" description="Low complexity" evidence="9">
    <location>
        <begin position="683"/>
        <end position="696"/>
    </location>
</feature>
<feature type="compositionally biased region" description="Polar residues" evidence="9">
    <location>
        <begin position="732"/>
        <end position="742"/>
    </location>
</feature>
<evidence type="ECO:0000256" key="2">
    <source>
        <dbReference type="ARBA" id="ARBA00004430"/>
    </source>
</evidence>
<dbReference type="PANTHER" id="PTHR46613">
    <property type="entry name" value="RADIAL SPOKE HEAD 10 HOMOLOG B-RELATED"/>
    <property type="match status" value="1"/>
</dbReference>
<feature type="compositionally biased region" description="Polar residues" evidence="9">
    <location>
        <begin position="34"/>
        <end position="43"/>
    </location>
</feature>
<feature type="region of interest" description="Disordered" evidence="9">
    <location>
        <begin position="774"/>
        <end position="807"/>
    </location>
</feature>
<keyword evidence="6" id="KW-0969">Cilium</keyword>
<feature type="region of interest" description="Disordered" evidence="9">
    <location>
        <begin position="633"/>
        <end position="755"/>
    </location>
</feature>
<comment type="caution">
    <text evidence="10">The sequence shown here is derived from an EMBL/GenBank/DDBJ whole genome shotgun (WGS) entry which is preliminary data.</text>
</comment>
<dbReference type="EMBL" id="JBJQND010000008">
    <property type="protein sequence ID" value="KAL3870016.1"/>
    <property type="molecule type" value="Genomic_DNA"/>
</dbReference>
<keyword evidence="7" id="KW-0206">Cytoskeleton</keyword>